<feature type="transmembrane region" description="Helical" evidence="1">
    <location>
        <begin position="30"/>
        <end position="52"/>
    </location>
</feature>
<reference evidence="2" key="2">
    <citation type="submission" date="2020-09" db="EMBL/GenBank/DDBJ databases">
        <authorList>
            <person name="Sun Q."/>
            <person name="Zhou Y."/>
        </authorList>
    </citation>
    <scope>NUCLEOTIDE SEQUENCE</scope>
    <source>
        <strain evidence="2">CGMCC 4.7299</strain>
    </source>
</reference>
<comment type="caution">
    <text evidence="2">The sequence shown here is derived from an EMBL/GenBank/DDBJ whole genome shotgun (WGS) entry which is preliminary data.</text>
</comment>
<reference evidence="2" key="1">
    <citation type="journal article" date="2014" name="Int. J. Syst. Evol. Microbiol.">
        <title>Complete genome sequence of Corynebacterium casei LMG S-19264T (=DSM 44701T), isolated from a smear-ripened cheese.</title>
        <authorList>
            <consortium name="US DOE Joint Genome Institute (JGI-PGF)"/>
            <person name="Walter F."/>
            <person name="Albersmeier A."/>
            <person name="Kalinowski J."/>
            <person name="Ruckert C."/>
        </authorList>
    </citation>
    <scope>NUCLEOTIDE SEQUENCE</scope>
    <source>
        <strain evidence="2">CGMCC 4.7299</strain>
    </source>
</reference>
<evidence type="ECO:0000313" key="2">
    <source>
        <dbReference type="EMBL" id="GGK77786.1"/>
    </source>
</evidence>
<keyword evidence="1" id="KW-1133">Transmembrane helix</keyword>
<sequence>MDDVHAPDCPIGADERARDRANRRNRGNGGCGCLLIILAAVVAVAGIGWNIVAGMVAPDRGLTAEQAAMVSALAGDWQGTYVCDKTTRGLDLEIKRALTKRGDLVATFTFYRTKKITGAPLGSFRLKGEYTGTHVDLRPDSWIKQPAGYRMVDLLAPAPSGKPLRMKGGVDRGRTSCSSFTIVKK</sequence>
<protein>
    <submittedName>
        <fullName evidence="2">Uncharacterized protein</fullName>
    </submittedName>
</protein>
<keyword evidence="3" id="KW-1185">Reference proteome</keyword>
<name>A0A8J3BXT0_9ACTN</name>
<keyword evidence="1" id="KW-0812">Transmembrane</keyword>
<evidence type="ECO:0000256" key="1">
    <source>
        <dbReference type="SAM" id="Phobius"/>
    </source>
</evidence>
<dbReference type="EMBL" id="BMMX01000002">
    <property type="protein sequence ID" value="GGK77786.1"/>
    <property type="molecule type" value="Genomic_DNA"/>
</dbReference>
<dbReference type="RefSeq" id="WP_189077875.1">
    <property type="nucleotide sequence ID" value="NZ_BMMX01000002.1"/>
</dbReference>
<keyword evidence="1" id="KW-0472">Membrane</keyword>
<evidence type="ECO:0000313" key="3">
    <source>
        <dbReference type="Proteomes" id="UP000656042"/>
    </source>
</evidence>
<dbReference type="Proteomes" id="UP000656042">
    <property type="component" value="Unassembled WGS sequence"/>
</dbReference>
<organism evidence="2 3">
    <name type="scientific">Mangrovihabitans endophyticus</name>
    <dbReference type="NCBI Taxonomy" id="1751298"/>
    <lineage>
        <taxon>Bacteria</taxon>
        <taxon>Bacillati</taxon>
        <taxon>Actinomycetota</taxon>
        <taxon>Actinomycetes</taxon>
        <taxon>Micromonosporales</taxon>
        <taxon>Micromonosporaceae</taxon>
        <taxon>Mangrovihabitans</taxon>
    </lineage>
</organism>
<proteinExistence type="predicted"/>
<dbReference type="AlphaFoldDB" id="A0A8J3BXT0"/>
<gene>
    <name evidence="2" type="ORF">GCM10012284_09660</name>
</gene>
<accession>A0A8J3BXT0</accession>